<dbReference type="EMBL" id="CP065592">
    <property type="protein sequence ID" value="QPQ54007.1"/>
    <property type="molecule type" value="Genomic_DNA"/>
</dbReference>
<dbReference type="Proteomes" id="UP000594873">
    <property type="component" value="Chromosome"/>
</dbReference>
<reference evidence="2 3" key="1">
    <citation type="submission" date="2020-11" db="EMBL/GenBank/DDBJ databases">
        <title>Genome seq and assembly of Sphingosinicella sp.</title>
        <authorList>
            <person name="Chhetri G."/>
        </authorList>
    </citation>
    <scope>NUCLEOTIDE SEQUENCE [LARGE SCALE GENOMIC DNA]</scope>
    <source>
        <strain evidence="2 3">UDD2</strain>
    </source>
</reference>
<protein>
    <submittedName>
        <fullName evidence="2">MaoC family dehydratase</fullName>
    </submittedName>
</protein>
<dbReference type="RefSeq" id="WP_200970539.1">
    <property type="nucleotide sequence ID" value="NZ_CP065592.1"/>
</dbReference>
<feature type="domain" description="MaoC-like" evidence="1">
    <location>
        <begin position="11"/>
        <end position="114"/>
    </location>
</feature>
<proteinExistence type="predicted"/>
<dbReference type="KEGG" id="sflv:IC614_06395"/>
<dbReference type="Pfam" id="PF01575">
    <property type="entry name" value="MaoC_dehydratas"/>
    <property type="match status" value="1"/>
</dbReference>
<dbReference type="CDD" id="cd03450">
    <property type="entry name" value="NodN"/>
    <property type="match status" value="1"/>
</dbReference>
<dbReference type="SUPFAM" id="SSF54637">
    <property type="entry name" value="Thioesterase/thiol ester dehydrase-isomerase"/>
    <property type="match status" value="1"/>
</dbReference>
<dbReference type="PANTHER" id="PTHR42993:SF1">
    <property type="entry name" value="MAOC-LIKE DEHYDRATASE DOMAIN-CONTAINING PROTEIN"/>
    <property type="match status" value="1"/>
</dbReference>
<evidence type="ECO:0000313" key="3">
    <source>
        <dbReference type="Proteomes" id="UP000594873"/>
    </source>
</evidence>
<name>A0A7T2LLG3_9SPHN</name>
<dbReference type="InterPro" id="IPR039375">
    <property type="entry name" value="NodN-like"/>
</dbReference>
<dbReference type="InterPro" id="IPR029069">
    <property type="entry name" value="HotDog_dom_sf"/>
</dbReference>
<gene>
    <name evidence="2" type="ORF">IC614_06395</name>
</gene>
<dbReference type="PANTHER" id="PTHR42993">
    <property type="entry name" value="MAOC-LIKE DEHYDRATASE DOMAIN-CONTAINING PROTEIN"/>
    <property type="match status" value="1"/>
</dbReference>
<evidence type="ECO:0000259" key="1">
    <source>
        <dbReference type="Pfam" id="PF01575"/>
    </source>
</evidence>
<sequence length="151" mass="16522">MPVASLNDIKAKVGADLGASPWIEVTQAHIDTFADVTGDRQFIHVDPDMAKQTPFGGTIAHGFLTLSLLSQMGAGVMMVPDTTKMVVNYGFDRVRFIAPVRSGKRVRGHFTLAAFEEKRPGQWQALHNVTVEIEGEDKPALTADWIGLIYV</sequence>
<dbReference type="InterPro" id="IPR002539">
    <property type="entry name" value="MaoC-like_dom"/>
</dbReference>
<keyword evidence="3" id="KW-1185">Reference proteome</keyword>
<dbReference type="Gene3D" id="3.10.129.10">
    <property type="entry name" value="Hotdog Thioesterase"/>
    <property type="match status" value="1"/>
</dbReference>
<organism evidence="2 3">
    <name type="scientific">Allosphingosinicella flava</name>
    <dbReference type="NCBI Taxonomy" id="2771430"/>
    <lineage>
        <taxon>Bacteria</taxon>
        <taxon>Pseudomonadati</taxon>
        <taxon>Pseudomonadota</taxon>
        <taxon>Alphaproteobacteria</taxon>
        <taxon>Sphingomonadales</taxon>
        <taxon>Sphingomonadaceae</taxon>
        <taxon>Allosphingosinicella</taxon>
    </lineage>
</organism>
<accession>A0A7T2LLG3</accession>
<evidence type="ECO:0000313" key="2">
    <source>
        <dbReference type="EMBL" id="QPQ54007.1"/>
    </source>
</evidence>
<dbReference type="AlphaFoldDB" id="A0A7T2LLG3"/>